<gene>
    <name evidence="5" type="ordered locus">CLJ_A0005</name>
</gene>
<dbReference type="EMBL" id="CP001082">
    <property type="protein sequence ID" value="ACQ51439.1"/>
    <property type="molecule type" value="Genomic_DNA"/>
</dbReference>
<dbReference type="GO" id="GO:0051715">
    <property type="term" value="P:cytolysis in another organism"/>
    <property type="evidence" value="ECO:0007669"/>
    <property type="project" value="InterPro"/>
</dbReference>
<evidence type="ECO:0000313" key="6">
    <source>
        <dbReference type="Proteomes" id="UP000002333"/>
    </source>
</evidence>
<comment type="similarity">
    <text evidence="1">Belongs to the aerolysin family.</text>
</comment>
<evidence type="ECO:0000256" key="1">
    <source>
        <dbReference type="ARBA" id="ARBA00009831"/>
    </source>
</evidence>
<reference evidence="5 6" key="1">
    <citation type="journal article" date="2007" name="PLoS ONE">
        <title>Analysis of the neurotoxin complex genes in Clostridium botulinum A1-A4 and B1 strains: BoNT/A3, /Ba4 and /B1 clusters are located within plasmids.</title>
        <authorList>
            <person name="Smith T.J."/>
            <person name="Hill K.K."/>
            <person name="Foley B.T."/>
            <person name="Detter J.C."/>
            <person name="Munk A.C."/>
            <person name="Bruce D.C."/>
            <person name="Doggett N.A."/>
            <person name="Smith L.A."/>
            <person name="Marks J.D."/>
            <person name="Xie G."/>
            <person name="Brettin T.S."/>
        </authorList>
    </citation>
    <scope>NUCLEOTIDE SEQUENCE [LARGE SCALE GENOMIC DNA]</scope>
    <source>
        <strain evidence="6">657 / Type Ba4</strain>
    </source>
</reference>
<geneLocation type="plasmid" evidence="5 6">
    <name>pCLJ2</name>
</geneLocation>
<dbReference type="InterPro" id="IPR003963">
    <property type="entry name" value="Bi-component_toxin_staph"/>
</dbReference>
<evidence type="ECO:0000259" key="4">
    <source>
        <dbReference type="Pfam" id="PF07968"/>
    </source>
</evidence>
<dbReference type="RefSeq" id="WP_012720381.1">
    <property type="nucleotide sequence ID" value="NC_012657.1"/>
</dbReference>
<accession>A0A3F2ZSN1</accession>
<keyword evidence="5" id="KW-0614">Plasmid</keyword>
<evidence type="ECO:0000313" key="5">
    <source>
        <dbReference type="EMBL" id="ACQ51439.1"/>
    </source>
</evidence>
<dbReference type="PRINTS" id="PR01468">
    <property type="entry name" value="BICOMPNTOXIN"/>
</dbReference>
<evidence type="ECO:0000256" key="3">
    <source>
        <dbReference type="SAM" id="MobiDB-lite"/>
    </source>
</evidence>
<feature type="region of interest" description="Disordered" evidence="3">
    <location>
        <begin position="1"/>
        <end position="33"/>
    </location>
</feature>
<dbReference type="GO" id="GO:0005576">
    <property type="term" value="C:extracellular region"/>
    <property type="evidence" value="ECO:0007669"/>
    <property type="project" value="InterPro"/>
</dbReference>
<name>A0A3F2ZSN1_CLOB6</name>
<evidence type="ECO:0000256" key="2">
    <source>
        <dbReference type="ARBA" id="ARBA00022729"/>
    </source>
</evidence>
<organism evidence="5 6">
    <name type="scientific">Clostridium botulinum (strain 657 / Type Ba4)</name>
    <dbReference type="NCBI Taxonomy" id="515621"/>
    <lineage>
        <taxon>Bacteria</taxon>
        <taxon>Bacillati</taxon>
        <taxon>Bacillota</taxon>
        <taxon>Clostridia</taxon>
        <taxon>Eubacteriales</taxon>
        <taxon>Clostridiaceae</taxon>
        <taxon>Clostridium</taxon>
    </lineage>
</organism>
<feature type="domain" description="Leukocidin/Hemolysin toxin" evidence="4">
    <location>
        <begin position="61"/>
        <end position="313"/>
    </location>
</feature>
<reference evidence="6" key="2">
    <citation type="submission" date="2008-05" db="EMBL/GenBank/DDBJ databases">
        <title>Genome sequence of Clostridium botulinum Ba4 strain 657 plasmid pCLJ2.</title>
        <authorList>
            <person name="Shrivastava S."/>
            <person name="Brown J.L."/>
            <person name="Bruce D."/>
            <person name="Detter C."/>
            <person name="Munk C."/>
            <person name="Smith L.A."/>
            <person name="Smith T.J."/>
            <person name="Sutton G."/>
            <person name="Brettin T.S."/>
        </authorList>
    </citation>
    <scope>NUCLEOTIDE SEQUENCE [LARGE SCALE GENOMIC DNA]</scope>
    <source>
        <strain evidence="6">657 / Type Ba4</strain>
        <plasmid evidence="6">pCLJ2</plasmid>
    </source>
</reference>
<dbReference type="Pfam" id="PF07968">
    <property type="entry name" value="Leukocidin"/>
    <property type="match status" value="1"/>
</dbReference>
<dbReference type="KEGG" id="cbi:CLJ_A0005"/>
<dbReference type="SUPFAM" id="SSF56959">
    <property type="entry name" value="Leukocidin-like"/>
    <property type="match status" value="1"/>
</dbReference>
<dbReference type="Gene3D" id="2.70.240.10">
    <property type="entry name" value="Leukocidin/porin MspA"/>
    <property type="match status" value="1"/>
</dbReference>
<dbReference type="InterPro" id="IPR016183">
    <property type="entry name" value="Leukocidin/Hemolysin_toxin"/>
</dbReference>
<dbReference type="Proteomes" id="UP000002333">
    <property type="component" value="Plasmid pCLJ2"/>
</dbReference>
<dbReference type="AlphaFoldDB" id="A0A3F2ZSN1"/>
<keyword evidence="2" id="KW-0732">Signal</keyword>
<dbReference type="InterPro" id="IPR036435">
    <property type="entry name" value="Leukocidin/porin_MspA_sf"/>
</dbReference>
<proteinExistence type="inferred from homology"/>
<sequence length="317" mass="34908">MEKQSLSYGNDNVQTSIIGGDNESVQLSTSNGKSIASTTKDGVKTYTSSKIISSNGFKISLEGTFIDDPKDDKLTLLLSTDGSFMPSGMEKTGDYWSGQMIWPSTFQLRMGLSENKFKKTAILKVAPINSIETIDVSETMGYSVGGSIEVTGSSTGGSGGSSGNANYSVSKTISYKQPDYQTILKTNDSLDVLWNITYNRNKEGYDRDSWNTLYGNQLFMRSRNSNTGIENLTLNNDLSSLITGGFSPKGIIAIKTGREHISGTSNTDLLTVKLTRIMDKYDLIWATSHWKGINTKDYTNKFLSSSIWIDWTNYRLS</sequence>
<protein>
    <submittedName>
        <fullName evidence="5">Alpha-hemolysin</fullName>
    </submittedName>
</protein>